<dbReference type="Pfam" id="PF03099">
    <property type="entry name" value="BPL_LplA_LipB"/>
    <property type="match status" value="1"/>
</dbReference>
<dbReference type="SUPFAM" id="SSF55681">
    <property type="entry name" value="Class II aaRS and biotin synthetases"/>
    <property type="match status" value="1"/>
</dbReference>
<comment type="caution">
    <text evidence="5">The sequence shown here is derived from an EMBL/GenBank/DDBJ whole genome shotgun (WGS) entry which is preliminary data.</text>
</comment>
<dbReference type="InterPro" id="IPR045864">
    <property type="entry name" value="aa-tRNA-synth_II/BPL/LPL"/>
</dbReference>
<dbReference type="EMBL" id="BAABID010000003">
    <property type="protein sequence ID" value="GAA4717888.1"/>
    <property type="molecule type" value="Genomic_DNA"/>
</dbReference>
<dbReference type="PANTHER" id="PTHR12835">
    <property type="entry name" value="BIOTIN PROTEIN LIGASE"/>
    <property type="match status" value="1"/>
</dbReference>
<keyword evidence="6" id="KW-1185">Reference proteome</keyword>
<dbReference type="Gene3D" id="2.30.30.100">
    <property type="match status" value="1"/>
</dbReference>
<dbReference type="RefSeq" id="WP_172151617.1">
    <property type="nucleotide sequence ID" value="NZ_BAABID010000003.1"/>
</dbReference>
<dbReference type="InterPro" id="IPR003142">
    <property type="entry name" value="BPL_C"/>
</dbReference>
<dbReference type="GO" id="GO:0016874">
    <property type="term" value="F:ligase activity"/>
    <property type="evidence" value="ECO:0007669"/>
    <property type="project" value="UniProtKB-KW"/>
</dbReference>
<dbReference type="Proteomes" id="UP001500956">
    <property type="component" value="Unassembled WGS sequence"/>
</dbReference>
<organism evidence="5 6">
    <name type="scientific">Isoptericola chiayiensis</name>
    <dbReference type="NCBI Taxonomy" id="579446"/>
    <lineage>
        <taxon>Bacteria</taxon>
        <taxon>Bacillati</taxon>
        <taxon>Actinomycetota</taxon>
        <taxon>Actinomycetes</taxon>
        <taxon>Micrococcales</taxon>
        <taxon>Promicromonosporaceae</taxon>
        <taxon>Isoptericola</taxon>
    </lineage>
</organism>
<dbReference type="Gene3D" id="3.30.930.10">
    <property type="entry name" value="Bira Bifunctional Protein, Domain 2"/>
    <property type="match status" value="1"/>
</dbReference>
<evidence type="ECO:0000313" key="6">
    <source>
        <dbReference type="Proteomes" id="UP001500956"/>
    </source>
</evidence>
<protein>
    <recommendedName>
        <fullName evidence="3">biotin--[biotin carboxyl-carrier protein] ligase</fullName>
        <ecNumber evidence="3">6.3.4.15</ecNumber>
    </recommendedName>
</protein>
<feature type="domain" description="BPL/LPL catalytic" evidence="4">
    <location>
        <begin position="9"/>
        <end position="207"/>
    </location>
</feature>
<evidence type="ECO:0000259" key="4">
    <source>
        <dbReference type="PROSITE" id="PS51733"/>
    </source>
</evidence>
<proteinExistence type="predicted"/>
<evidence type="ECO:0000256" key="1">
    <source>
        <dbReference type="ARBA" id="ARBA00022598"/>
    </source>
</evidence>
<dbReference type="PROSITE" id="PS51733">
    <property type="entry name" value="BPL_LPL_CATALYTIC"/>
    <property type="match status" value="1"/>
</dbReference>
<keyword evidence="2" id="KW-0092">Biotin</keyword>
<dbReference type="InterPro" id="IPR004143">
    <property type="entry name" value="BPL_LPL_catalytic"/>
</dbReference>
<dbReference type="EC" id="6.3.4.15" evidence="3"/>
<keyword evidence="1 5" id="KW-0436">Ligase</keyword>
<dbReference type="InterPro" id="IPR004408">
    <property type="entry name" value="Biotin_CoA_COase_ligase"/>
</dbReference>
<dbReference type="Pfam" id="PF02237">
    <property type="entry name" value="BPL_C"/>
    <property type="match status" value="1"/>
</dbReference>
<evidence type="ECO:0000256" key="3">
    <source>
        <dbReference type="ARBA" id="ARBA00024227"/>
    </source>
</evidence>
<dbReference type="NCBIfam" id="TIGR00121">
    <property type="entry name" value="birA_ligase"/>
    <property type="match status" value="1"/>
</dbReference>
<dbReference type="PANTHER" id="PTHR12835:SF5">
    <property type="entry name" value="BIOTIN--PROTEIN LIGASE"/>
    <property type="match status" value="1"/>
</dbReference>
<reference evidence="6" key="1">
    <citation type="journal article" date="2019" name="Int. J. Syst. Evol. Microbiol.">
        <title>The Global Catalogue of Microorganisms (GCM) 10K type strain sequencing project: providing services to taxonomists for standard genome sequencing and annotation.</title>
        <authorList>
            <consortium name="The Broad Institute Genomics Platform"/>
            <consortium name="The Broad Institute Genome Sequencing Center for Infectious Disease"/>
            <person name="Wu L."/>
            <person name="Ma J."/>
        </authorList>
    </citation>
    <scope>NUCLEOTIDE SEQUENCE [LARGE SCALE GENOMIC DNA]</scope>
    <source>
        <strain evidence="6">JCM 18063</strain>
    </source>
</reference>
<name>A0ABP8Y1Y7_9MICO</name>
<sequence length="286" mass="29071">MIRPALDAASLRPVLLAPAGPLAALDVVAETASTQADLVERARSGRADPAVLVAERQTAGRGRAGRSWEAPARSALTVSFLLRPHVPSAALGWLPLLAGLAVVRTLGPGGVPARLKWPNDVLLPGGSDVDGYGRYRKVAGVLAEVVPDGGEVPAVVLGVGLNVDQEPGELPVPTATSLRLVGGAGMDRSELLVALTGELLSTLAQWEAADGDAVEAGLAGEYAEVSATLGSTVRVELAGGSGVVVGEALRVADDGALVVGTPDGERHVSAGDVHHVRRRDPGVPAR</sequence>
<evidence type="ECO:0000313" key="5">
    <source>
        <dbReference type="EMBL" id="GAA4717888.1"/>
    </source>
</evidence>
<evidence type="ECO:0000256" key="2">
    <source>
        <dbReference type="ARBA" id="ARBA00023267"/>
    </source>
</evidence>
<dbReference type="CDD" id="cd16442">
    <property type="entry name" value="BPL"/>
    <property type="match status" value="1"/>
</dbReference>
<accession>A0ABP8Y1Y7</accession>
<gene>
    <name evidence="5" type="ORF">GCM10023216_02530</name>
</gene>